<dbReference type="Proteomes" id="UP000616779">
    <property type="component" value="Unassembled WGS sequence"/>
</dbReference>
<dbReference type="PANTHER" id="PTHR30212:SF4">
    <property type="entry name" value="MOSC DOMAIN-CONTAINING PROTEIN"/>
    <property type="match status" value="1"/>
</dbReference>
<dbReference type="PANTHER" id="PTHR30212">
    <property type="entry name" value="PROTEIN YIIM"/>
    <property type="match status" value="1"/>
</dbReference>
<dbReference type="Pfam" id="PF03475">
    <property type="entry name" value="YiiM_3-alpha"/>
    <property type="match status" value="1"/>
</dbReference>
<dbReference type="Gene3D" id="2.40.33.20">
    <property type="entry name" value="PK beta-barrel domain-like"/>
    <property type="match status" value="1"/>
</dbReference>
<name>A0ABX1Y5X4_9BACL</name>
<feature type="domain" description="MOSC" evidence="1">
    <location>
        <begin position="33"/>
        <end position="167"/>
    </location>
</feature>
<comment type="caution">
    <text evidence="2">The sequence shown here is derived from an EMBL/GenBank/DDBJ whole genome shotgun (WGS) entry which is preliminary data.</text>
</comment>
<dbReference type="EMBL" id="WHOA01000201">
    <property type="protein sequence ID" value="NOU75259.1"/>
    <property type="molecule type" value="Genomic_DNA"/>
</dbReference>
<evidence type="ECO:0000259" key="1">
    <source>
        <dbReference type="PROSITE" id="PS51340"/>
    </source>
</evidence>
<evidence type="ECO:0000313" key="3">
    <source>
        <dbReference type="Proteomes" id="UP000616779"/>
    </source>
</evidence>
<dbReference type="RefSeq" id="WP_171646703.1">
    <property type="nucleotide sequence ID" value="NZ_WHOA01000201.1"/>
</dbReference>
<organism evidence="2 3">
    <name type="scientific">Paenibacillus phytorum</name>
    <dbReference type="NCBI Taxonomy" id="2654977"/>
    <lineage>
        <taxon>Bacteria</taxon>
        <taxon>Bacillati</taxon>
        <taxon>Bacillota</taxon>
        <taxon>Bacilli</taxon>
        <taxon>Bacillales</taxon>
        <taxon>Paenibacillaceae</taxon>
        <taxon>Paenibacillus</taxon>
    </lineage>
</organism>
<dbReference type="PROSITE" id="PS51340">
    <property type="entry name" value="MOSC"/>
    <property type="match status" value="1"/>
</dbReference>
<sequence>MRDITMEVVSVNVGLPQTIMYQGKELVTGIYKYPVSSSLYVSKTQLDGDGQADLTLHGGADKALCVYPEEHYAHWEQVLGQKMETGTFGENLTVRGLLEDQVCIGDTYAIGDVIVQVSQPRQPCHKLAKRLDWVDAVLRVQETGYTGYYLRVLTEGEISKNSQVRLIAKDEAGVTVAYANQIKYHEKTNIEAAQHIAALQALSASWKQSFLKRLAELEV</sequence>
<keyword evidence="3" id="KW-1185">Reference proteome</keyword>
<dbReference type="SUPFAM" id="SSF50800">
    <property type="entry name" value="PK beta-barrel domain-like"/>
    <property type="match status" value="1"/>
</dbReference>
<protein>
    <submittedName>
        <fullName evidence="2">MOSC domain-containing protein</fullName>
    </submittedName>
</protein>
<dbReference type="InterPro" id="IPR005163">
    <property type="entry name" value="Tri_helical_YiiM-like"/>
</dbReference>
<evidence type="ECO:0000313" key="2">
    <source>
        <dbReference type="EMBL" id="NOU75259.1"/>
    </source>
</evidence>
<dbReference type="InterPro" id="IPR052353">
    <property type="entry name" value="Benzoxazolinone_Detox_Enz"/>
</dbReference>
<reference evidence="2 3" key="1">
    <citation type="submission" date="2019-10" db="EMBL/GenBank/DDBJ databases">
        <title>Description of Paenibacillus terrestris sp. nov.</title>
        <authorList>
            <person name="Carlier A."/>
            <person name="Qi S."/>
        </authorList>
    </citation>
    <scope>NUCLEOTIDE SEQUENCE [LARGE SCALE GENOMIC DNA]</scope>
    <source>
        <strain evidence="2 3">LMG 31458</strain>
    </source>
</reference>
<dbReference type="InterPro" id="IPR005302">
    <property type="entry name" value="MoCF_Sase_C"/>
</dbReference>
<gene>
    <name evidence="2" type="ORF">GC098_28370</name>
</gene>
<proteinExistence type="predicted"/>
<accession>A0ABX1Y5X4</accession>
<dbReference type="Pfam" id="PF03473">
    <property type="entry name" value="MOSC"/>
    <property type="match status" value="1"/>
</dbReference>
<dbReference type="InterPro" id="IPR011037">
    <property type="entry name" value="Pyrv_Knase-like_insert_dom_sf"/>
</dbReference>